<proteinExistence type="predicted"/>
<gene>
    <name evidence="1" type="ORF">D6C13_01990</name>
</gene>
<protein>
    <submittedName>
        <fullName evidence="1">Uncharacterized protein</fullName>
    </submittedName>
</protein>
<dbReference type="OrthoDB" id="6505040at2"/>
<keyword evidence="2" id="KW-1185">Reference proteome</keyword>
<sequence>MEVIDLTQRRNSSTGVLFLHKFKDKGYVYRLNILQVEKLTMRLIKLSHLNCFASLTGIHTSKIFTDKVEAARSLCEFIEHATGAKCTADVLNDAQ</sequence>
<dbReference type="EMBL" id="RAHH01000002">
    <property type="protein sequence ID" value="RJT47157.1"/>
    <property type="molecule type" value="Genomic_DNA"/>
</dbReference>
<organism evidence="1 2">
    <name type="scientific">Rahnella woolbedingensis</name>
    <dbReference type="NCBI Taxonomy" id="1510574"/>
    <lineage>
        <taxon>Bacteria</taxon>
        <taxon>Pseudomonadati</taxon>
        <taxon>Pseudomonadota</taxon>
        <taxon>Gammaproteobacteria</taxon>
        <taxon>Enterobacterales</taxon>
        <taxon>Yersiniaceae</taxon>
        <taxon>Rahnella</taxon>
    </lineage>
</organism>
<dbReference type="AlphaFoldDB" id="A0A419NEJ7"/>
<reference evidence="1 2" key="1">
    <citation type="submission" date="2018-09" db="EMBL/GenBank/DDBJ databases">
        <authorList>
            <person name="Le Fleche-Mateos A."/>
        </authorList>
    </citation>
    <scope>NUCLEOTIDE SEQUENCE [LARGE SCALE GENOMIC DNA]</scope>
    <source>
        <strain evidence="1 2">DSM 27399</strain>
    </source>
</reference>
<accession>A0A419NEJ7</accession>
<dbReference type="Proteomes" id="UP000284908">
    <property type="component" value="Unassembled WGS sequence"/>
</dbReference>
<dbReference type="RefSeq" id="WP_120131172.1">
    <property type="nucleotide sequence ID" value="NZ_RAHH01000002.1"/>
</dbReference>
<evidence type="ECO:0000313" key="2">
    <source>
        <dbReference type="Proteomes" id="UP000284908"/>
    </source>
</evidence>
<evidence type="ECO:0000313" key="1">
    <source>
        <dbReference type="EMBL" id="RJT47157.1"/>
    </source>
</evidence>
<comment type="caution">
    <text evidence="1">The sequence shown here is derived from an EMBL/GenBank/DDBJ whole genome shotgun (WGS) entry which is preliminary data.</text>
</comment>
<name>A0A419NEJ7_9GAMM</name>